<reference evidence="1" key="2">
    <citation type="submission" date="2019-11" db="EMBL/GenBank/DDBJ databases">
        <title>Improved Assembly of Tolypothrix boutellei genome.</title>
        <authorList>
            <person name="Sarangi A.N."/>
            <person name="Mukherjee M."/>
            <person name="Ghosh S."/>
            <person name="Singh D."/>
            <person name="Das A."/>
            <person name="Kant S."/>
            <person name="Prusty A."/>
            <person name="Tripathy S."/>
        </authorList>
    </citation>
    <scope>NUCLEOTIDE SEQUENCE</scope>
    <source>
        <strain evidence="1">VB521301</strain>
    </source>
</reference>
<name>A0A8S9TBN1_9CYAN</name>
<proteinExistence type="predicted"/>
<protein>
    <submittedName>
        <fullName evidence="1">ATP-dependent DNA helicase</fullName>
    </submittedName>
</protein>
<evidence type="ECO:0000313" key="2">
    <source>
        <dbReference type="Proteomes" id="UP000029738"/>
    </source>
</evidence>
<accession>A0A8S9TBN1</accession>
<dbReference type="Proteomes" id="UP000029738">
    <property type="component" value="Unassembled WGS sequence"/>
</dbReference>
<keyword evidence="1" id="KW-0378">Hydrolase</keyword>
<dbReference type="AlphaFoldDB" id="A0A8S9TBN1"/>
<reference evidence="1" key="1">
    <citation type="journal article" date="2015" name="Genome Announc.">
        <title>Draft Genome Sequence of Tolypothrix boutellei Strain VB521301.</title>
        <authorList>
            <person name="Chandrababunaidu M.M."/>
            <person name="Singh D."/>
            <person name="Sen D."/>
            <person name="Bhan S."/>
            <person name="Das S."/>
            <person name="Gupta A."/>
            <person name="Adhikary S.P."/>
            <person name="Tripathy S."/>
        </authorList>
    </citation>
    <scope>NUCLEOTIDE SEQUENCE</scope>
    <source>
        <strain evidence="1">VB521301</strain>
    </source>
</reference>
<keyword evidence="1" id="KW-0547">Nucleotide-binding</keyword>
<evidence type="ECO:0000313" key="1">
    <source>
        <dbReference type="EMBL" id="KAF3889032.1"/>
    </source>
</evidence>
<comment type="caution">
    <text evidence="1">The sequence shown here is derived from an EMBL/GenBank/DDBJ whole genome shotgun (WGS) entry which is preliminary data.</text>
</comment>
<dbReference type="GO" id="GO:0004386">
    <property type="term" value="F:helicase activity"/>
    <property type="evidence" value="ECO:0007669"/>
    <property type="project" value="UniProtKB-KW"/>
</dbReference>
<organism evidence="1 2">
    <name type="scientific">Tolypothrix bouteillei VB521301</name>
    <dbReference type="NCBI Taxonomy" id="1479485"/>
    <lineage>
        <taxon>Bacteria</taxon>
        <taxon>Bacillati</taxon>
        <taxon>Cyanobacteriota</taxon>
        <taxon>Cyanophyceae</taxon>
        <taxon>Nostocales</taxon>
        <taxon>Tolypothrichaceae</taxon>
        <taxon>Tolypothrix</taxon>
    </lineage>
</organism>
<keyword evidence="1" id="KW-0347">Helicase</keyword>
<keyword evidence="2" id="KW-1185">Reference proteome</keyword>
<dbReference type="RefSeq" id="WP_038075933.1">
    <property type="nucleotide sequence ID" value="NZ_JHEG04000001.1"/>
</dbReference>
<dbReference type="EMBL" id="JHEG04000001">
    <property type="protein sequence ID" value="KAF3889032.1"/>
    <property type="molecule type" value="Genomic_DNA"/>
</dbReference>
<sequence length="526" mass="58907">MIEAEVHLSLHNFLRSQAGFPSWPHHLTMARLVARALRLGRSALIQVGAVSGYQGRYRTSFVASALMWPGAVIIVATQSVQQRLLRVEIPRLQQWLQVNKPIRTGDSWPGHDFQGLLLISPEAWLKGQLISDNSFPAGIPTIIDGVDDLEDWARQQMSVSLEAHDWDELMLAYPSQADTIRASRVQLTHELFQHPTNPYECYLLTLAEEEVLSRLFGALDITKTPNAWQNFWHQFKERHENLPLPLSPSPPLPPSPPLLWATIARRPGLFSLHCAPIQLGKRLETIWQRQPVVLVGTALEPETEAPLFRTRLGLGDLTCLKFSSDSQTEAIQLYVPYQFPLPNTPEFQTAFIHKVRTLVCLGATAPGLTVVIVGDVPLKAQVGAILAAEFGSRVQVEKTCLDEKGILVTGWEFWREHQKVLPAPQLLVISTLPLPSLEHPLVAGRVSYYKRSHQDWFRLYLLPTALNELQRAIAPVRESKGVVALLDTRVILRSYGAQVLAALSPLARINYLDPSLFSPTQEEDSA</sequence>
<gene>
    <name evidence="1" type="ORF">DA73_0400028805</name>
</gene>
<keyword evidence="1" id="KW-0067">ATP-binding</keyword>